<dbReference type="PROSITE" id="PS51154">
    <property type="entry name" value="MACRO"/>
    <property type="match status" value="1"/>
</dbReference>
<dbReference type="PANTHER" id="PTHR11106:SF27">
    <property type="entry name" value="MACRO DOMAIN-CONTAINING PROTEIN"/>
    <property type="match status" value="1"/>
</dbReference>
<dbReference type="Proteomes" id="UP000012589">
    <property type="component" value="Unassembled WGS sequence"/>
</dbReference>
<dbReference type="Gene3D" id="2.30.30.40">
    <property type="entry name" value="SH3 Domains"/>
    <property type="match status" value="1"/>
</dbReference>
<evidence type="ECO:0000313" key="4">
    <source>
        <dbReference type="Proteomes" id="UP000012589"/>
    </source>
</evidence>
<dbReference type="PROSITE" id="PS51781">
    <property type="entry name" value="SH3B"/>
    <property type="match status" value="1"/>
</dbReference>
<dbReference type="Pfam" id="PF01661">
    <property type="entry name" value="Macro"/>
    <property type="match status" value="1"/>
</dbReference>
<dbReference type="eggNOG" id="COG2110">
    <property type="taxonomic scope" value="Bacteria"/>
</dbReference>
<name>N2A6G8_9FIRM</name>
<evidence type="ECO:0000313" key="3">
    <source>
        <dbReference type="EMBL" id="EMZ22013.1"/>
    </source>
</evidence>
<evidence type="ECO:0000259" key="2">
    <source>
        <dbReference type="PROSITE" id="PS51781"/>
    </source>
</evidence>
<dbReference type="PATRIC" id="fig|1235802.3.peg.4352"/>
<sequence length="246" mass="27176">MRCDAIVNAANITKAYNLPCRYILHTVGPIIRGPLTKADCEQLADCYRSCLELASKNHLESVAFCCISTGEFHFSNDMVAQILVREPAFPQNLTVAEINTDYLGLLRIVKNYLSCNVRFLCYSDKGSGEFGKSETGKERKNMRKNMLKIMAIVGMLSVSAVRLSAAEPVMASESVSAKRSVKQYYVTSDVLNVRSGPGTDYPVIGSLTHGMKVKVFSVKGEKGNRWAKIRFEGLTSYVSAKHLAKN</sequence>
<accession>N2A6G8</accession>
<dbReference type="EMBL" id="AQFT01000124">
    <property type="protein sequence ID" value="EMZ22013.1"/>
    <property type="molecule type" value="Genomic_DNA"/>
</dbReference>
<protein>
    <recommendedName>
        <fullName evidence="5">SH3b domain-containing protein</fullName>
    </recommendedName>
</protein>
<dbReference type="STRING" id="1235802.C823_04100"/>
<feature type="domain" description="SH3b" evidence="2">
    <location>
        <begin position="181"/>
        <end position="246"/>
    </location>
</feature>
<organism evidence="3 4">
    <name type="scientific">Eubacterium plexicaudatum ASF492</name>
    <dbReference type="NCBI Taxonomy" id="1235802"/>
    <lineage>
        <taxon>Bacteria</taxon>
        <taxon>Bacillati</taxon>
        <taxon>Bacillota</taxon>
        <taxon>Clostridia</taxon>
        <taxon>Eubacteriales</taxon>
        <taxon>Eubacteriaceae</taxon>
        <taxon>Eubacterium</taxon>
    </lineage>
</organism>
<evidence type="ECO:0000259" key="1">
    <source>
        <dbReference type="PROSITE" id="PS51154"/>
    </source>
</evidence>
<evidence type="ECO:0008006" key="5">
    <source>
        <dbReference type="Google" id="ProtNLM"/>
    </source>
</evidence>
<dbReference type="Pfam" id="PF08239">
    <property type="entry name" value="SH3_3"/>
    <property type="match status" value="1"/>
</dbReference>
<dbReference type="InterPro" id="IPR002589">
    <property type="entry name" value="Macro_dom"/>
</dbReference>
<dbReference type="SUPFAM" id="SSF52949">
    <property type="entry name" value="Macro domain-like"/>
    <property type="match status" value="1"/>
</dbReference>
<dbReference type="PANTHER" id="PTHR11106">
    <property type="entry name" value="GANGLIOSIDE INDUCED DIFFERENTIATION ASSOCIATED PROTEIN 2-RELATED"/>
    <property type="match status" value="1"/>
</dbReference>
<proteinExistence type="predicted"/>
<gene>
    <name evidence="3" type="ORF">C823_04100</name>
</gene>
<dbReference type="SMART" id="SM00287">
    <property type="entry name" value="SH3b"/>
    <property type="match status" value="1"/>
</dbReference>
<comment type="caution">
    <text evidence="3">The sequence shown here is derived from an EMBL/GenBank/DDBJ whole genome shotgun (WGS) entry which is preliminary data.</text>
</comment>
<dbReference type="eggNOG" id="COG3103">
    <property type="taxonomic scope" value="Bacteria"/>
</dbReference>
<dbReference type="Gene3D" id="3.40.220.10">
    <property type="entry name" value="Leucine Aminopeptidase, subunit E, domain 1"/>
    <property type="match status" value="1"/>
</dbReference>
<dbReference type="InterPro" id="IPR003646">
    <property type="entry name" value="SH3-like_bac-type"/>
</dbReference>
<feature type="domain" description="Macro" evidence="1">
    <location>
        <begin position="1"/>
        <end position="102"/>
    </location>
</feature>
<dbReference type="AlphaFoldDB" id="N2A6G8"/>
<reference evidence="3 4" key="1">
    <citation type="journal article" date="2014" name="Genome Announc.">
        <title>Draft genome sequences of the altered schaedler flora, a defined bacterial community from gnotobiotic mice.</title>
        <authorList>
            <person name="Wannemuehler M.J."/>
            <person name="Overstreet A.M."/>
            <person name="Ward D.V."/>
            <person name="Phillips G.J."/>
        </authorList>
    </citation>
    <scope>NUCLEOTIDE SEQUENCE [LARGE SCALE GENOMIC DNA]</scope>
    <source>
        <strain evidence="3 4">ASF492</strain>
    </source>
</reference>
<keyword evidence="4" id="KW-1185">Reference proteome</keyword>
<dbReference type="HOGENOM" id="CLU_1127730_0_0_9"/>
<dbReference type="InterPro" id="IPR043472">
    <property type="entry name" value="Macro_dom-like"/>
</dbReference>